<reference evidence="3" key="1">
    <citation type="journal article" date="2017" name="Nat. Commun.">
        <title>The North American bullfrog draft genome provides insight into hormonal regulation of long noncoding RNA.</title>
        <authorList>
            <person name="Hammond S.A."/>
            <person name="Warren R.L."/>
            <person name="Vandervalk B.P."/>
            <person name="Kucuk E."/>
            <person name="Khan H."/>
            <person name="Gibb E.A."/>
            <person name="Pandoh P."/>
            <person name="Kirk H."/>
            <person name="Zhao Y."/>
            <person name="Jones M."/>
            <person name="Mungall A.J."/>
            <person name="Coope R."/>
            <person name="Pleasance S."/>
            <person name="Moore R.A."/>
            <person name="Holt R.A."/>
            <person name="Round J.M."/>
            <person name="Ohora S."/>
            <person name="Walle B.V."/>
            <person name="Veldhoen N."/>
            <person name="Helbing C.C."/>
            <person name="Birol I."/>
        </authorList>
    </citation>
    <scope>NUCLEOTIDE SEQUENCE [LARGE SCALE GENOMIC DNA]</scope>
</reference>
<protein>
    <submittedName>
        <fullName evidence="2">Uncharacterized protein</fullName>
    </submittedName>
</protein>
<evidence type="ECO:0000313" key="3">
    <source>
        <dbReference type="Proteomes" id="UP000228934"/>
    </source>
</evidence>
<proteinExistence type="predicted"/>
<feature type="transmembrane region" description="Helical" evidence="1">
    <location>
        <begin position="50"/>
        <end position="69"/>
    </location>
</feature>
<dbReference type="AlphaFoldDB" id="A0A2G9PG59"/>
<organism evidence="2 3">
    <name type="scientific">Aquarana catesbeiana</name>
    <name type="common">American bullfrog</name>
    <name type="synonym">Rana catesbeiana</name>
    <dbReference type="NCBI Taxonomy" id="8400"/>
    <lineage>
        <taxon>Eukaryota</taxon>
        <taxon>Metazoa</taxon>
        <taxon>Chordata</taxon>
        <taxon>Craniata</taxon>
        <taxon>Vertebrata</taxon>
        <taxon>Euteleostomi</taxon>
        <taxon>Amphibia</taxon>
        <taxon>Batrachia</taxon>
        <taxon>Anura</taxon>
        <taxon>Neobatrachia</taxon>
        <taxon>Ranoidea</taxon>
        <taxon>Ranidae</taxon>
        <taxon>Aquarana</taxon>
    </lineage>
</organism>
<keyword evidence="1" id="KW-1133">Transmembrane helix</keyword>
<dbReference type="InterPro" id="IPR007369">
    <property type="entry name" value="Peptidase_A22B_SPP"/>
</dbReference>
<dbReference type="GO" id="GO:0098553">
    <property type="term" value="C:lumenal side of endoplasmic reticulum membrane"/>
    <property type="evidence" value="ECO:0007669"/>
    <property type="project" value="TreeGrafter"/>
</dbReference>
<accession>A0A2G9PG59</accession>
<feature type="transmembrane region" description="Helical" evidence="1">
    <location>
        <begin position="20"/>
        <end position="38"/>
    </location>
</feature>
<dbReference type="GO" id="GO:0030660">
    <property type="term" value="C:Golgi-associated vesicle membrane"/>
    <property type="evidence" value="ECO:0007669"/>
    <property type="project" value="TreeGrafter"/>
</dbReference>
<evidence type="ECO:0000313" key="2">
    <source>
        <dbReference type="EMBL" id="PIO02324.1"/>
    </source>
</evidence>
<keyword evidence="1" id="KW-0812">Transmembrane</keyword>
<name>A0A2G9PG59_AQUCT</name>
<dbReference type="PANTHER" id="PTHR12174">
    <property type="entry name" value="SIGNAL PEPTIDE PEPTIDASE"/>
    <property type="match status" value="1"/>
</dbReference>
<dbReference type="GO" id="GO:0005765">
    <property type="term" value="C:lysosomal membrane"/>
    <property type="evidence" value="ECO:0007669"/>
    <property type="project" value="TreeGrafter"/>
</dbReference>
<feature type="non-terminal residue" evidence="2">
    <location>
        <position position="74"/>
    </location>
</feature>
<dbReference type="GO" id="GO:0098554">
    <property type="term" value="C:cytoplasmic side of endoplasmic reticulum membrane"/>
    <property type="evidence" value="ECO:0007669"/>
    <property type="project" value="TreeGrafter"/>
</dbReference>
<gene>
    <name evidence="2" type="ORF">AB205_0100670</name>
</gene>
<evidence type="ECO:0000256" key="1">
    <source>
        <dbReference type="SAM" id="Phobius"/>
    </source>
</evidence>
<dbReference type="Proteomes" id="UP000228934">
    <property type="component" value="Unassembled WGS sequence"/>
</dbReference>
<dbReference type="GO" id="GO:0033619">
    <property type="term" value="P:membrane protein proteolysis"/>
    <property type="evidence" value="ECO:0007669"/>
    <property type="project" value="TreeGrafter"/>
</dbReference>
<sequence length="74" mass="8230">MVLKVPRLNSSPLALCDRPFSLLGFGDILVPGLLVAYCHRFDIQIQSSRIYFLACTIGMFLLCPSHYALLTVLS</sequence>
<dbReference type="OrthoDB" id="29661at2759"/>
<dbReference type="EMBL" id="KV922659">
    <property type="protein sequence ID" value="PIO02324.1"/>
    <property type="molecule type" value="Genomic_DNA"/>
</dbReference>
<dbReference type="PANTHER" id="PTHR12174:SF39">
    <property type="entry name" value="SIGNAL PEPTIDE PEPTIDASE-LIKE 2B"/>
    <property type="match status" value="1"/>
</dbReference>
<dbReference type="GO" id="GO:0042500">
    <property type="term" value="F:aspartic endopeptidase activity, intramembrane cleaving"/>
    <property type="evidence" value="ECO:0007669"/>
    <property type="project" value="InterPro"/>
</dbReference>
<keyword evidence="3" id="KW-1185">Reference proteome</keyword>
<keyword evidence="1" id="KW-0472">Membrane</keyword>
<dbReference type="Pfam" id="PF04258">
    <property type="entry name" value="Peptidase_A22B"/>
    <property type="match status" value="1"/>
</dbReference>